<dbReference type="InterPro" id="IPR045860">
    <property type="entry name" value="Snake_toxin-like_sf"/>
</dbReference>
<dbReference type="InterPro" id="IPR016054">
    <property type="entry name" value="LY6_UPA_recep-like"/>
</dbReference>
<reference evidence="5" key="1">
    <citation type="journal article" date="2008" name="Zool. Sci.">
        <title>Multiple sex pheromone genes are expressed in the abdominal glands of the smooth newt (Lissotriton vulgaris) and Montandon's newt (L. montandoni) (Salamandridae).</title>
        <authorList>
            <person name="Osikowski A."/>
            <person name="Babik W."/>
            <person name="Grzmil P."/>
            <person name="Szymura J.M."/>
        </authorList>
    </citation>
    <scope>NUCLEOTIDE SEQUENCE</scope>
    <source>
        <strain evidence="5">Lv02</strain>
        <tissue evidence="5">Abdominal gland</tissue>
    </source>
</reference>
<sequence>MRAILAAVIMLQALITGGDCLVCEQCFALHTSSCSGVFMQCPPHVTHCVAGLENCTLGSDNILTAFKDCLDPSQKAACGREFSVKTSLTYVWTSRTCCDSDFCNRGDVQVPPPDDTPNGYICEGCFNDQSADPCTATGVVQCTGKQNACLSFSGTVSWPGEAGRLYSGKGCTTQDYCKLGIFNVAGTQAYDYVLKCAPALKV</sequence>
<evidence type="ECO:0000256" key="3">
    <source>
        <dbReference type="SAM" id="SignalP"/>
    </source>
</evidence>
<evidence type="ECO:0000259" key="4">
    <source>
        <dbReference type="Pfam" id="PF00021"/>
    </source>
</evidence>
<keyword evidence="2" id="KW-0964">Secreted</keyword>
<feature type="signal peptide" evidence="3">
    <location>
        <begin position="1"/>
        <end position="20"/>
    </location>
</feature>
<dbReference type="PANTHER" id="PTHR20914">
    <property type="entry name" value="LY6/PLAUR DOMAIN-CONTAINING PROTEIN 8"/>
    <property type="match status" value="1"/>
</dbReference>
<proteinExistence type="evidence at transcript level"/>
<name>B2CM91_LISVU</name>
<dbReference type="CDD" id="cd23572">
    <property type="entry name" value="TFP_LU_ECD_PINLYP_rpt2"/>
    <property type="match status" value="1"/>
</dbReference>
<protein>
    <submittedName>
        <fullName evidence="5">Sodefrin-like protein</fullName>
    </submittedName>
</protein>
<keyword evidence="3" id="KW-0732">Signal</keyword>
<feature type="domain" description="UPAR/Ly6" evidence="4">
    <location>
        <begin position="21"/>
        <end position="105"/>
    </location>
</feature>
<dbReference type="InterPro" id="IPR050918">
    <property type="entry name" value="CNF-like_PLA2_Inhibitor"/>
</dbReference>
<feature type="domain" description="UPAR/Ly6" evidence="4">
    <location>
        <begin position="120"/>
        <end position="179"/>
    </location>
</feature>
<comment type="subcellular location">
    <subcellularLocation>
        <location evidence="1">Secreted</location>
    </subcellularLocation>
</comment>
<dbReference type="PANTHER" id="PTHR20914:SF9">
    <property type="entry name" value="COILED, ISOFORM A"/>
    <property type="match status" value="1"/>
</dbReference>
<dbReference type="EMBL" id="EU526841">
    <property type="protein sequence ID" value="ACB54666.1"/>
    <property type="molecule type" value="mRNA"/>
</dbReference>
<dbReference type="SUPFAM" id="SSF57302">
    <property type="entry name" value="Snake toxin-like"/>
    <property type="match status" value="2"/>
</dbReference>
<evidence type="ECO:0000256" key="1">
    <source>
        <dbReference type="ARBA" id="ARBA00004613"/>
    </source>
</evidence>
<dbReference type="AlphaFoldDB" id="B2CM91"/>
<accession>B2CM91</accession>
<dbReference type="Pfam" id="PF00021">
    <property type="entry name" value="UPAR_LY6"/>
    <property type="match status" value="2"/>
</dbReference>
<dbReference type="GO" id="GO:0005576">
    <property type="term" value="C:extracellular region"/>
    <property type="evidence" value="ECO:0007669"/>
    <property type="project" value="UniProtKB-SubCell"/>
</dbReference>
<dbReference type="Gene3D" id="2.10.60.10">
    <property type="entry name" value="CD59"/>
    <property type="match status" value="2"/>
</dbReference>
<evidence type="ECO:0000313" key="5">
    <source>
        <dbReference type="EMBL" id="ACB54666.1"/>
    </source>
</evidence>
<feature type="chain" id="PRO_5002776845" evidence="3">
    <location>
        <begin position="21"/>
        <end position="202"/>
    </location>
</feature>
<evidence type="ECO:0000256" key="2">
    <source>
        <dbReference type="ARBA" id="ARBA00022525"/>
    </source>
</evidence>
<organism evidence="5">
    <name type="scientific">Lissotriton vulgaris</name>
    <name type="common">Smooth newt</name>
    <name type="synonym">Triturus vulgaris</name>
    <dbReference type="NCBI Taxonomy" id="8324"/>
    <lineage>
        <taxon>Eukaryota</taxon>
        <taxon>Metazoa</taxon>
        <taxon>Chordata</taxon>
        <taxon>Craniata</taxon>
        <taxon>Vertebrata</taxon>
        <taxon>Euteleostomi</taxon>
        <taxon>Amphibia</taxon>
        <taxon>Batrachia</taxon>
        <taxon>Caudata</taxon>
        <taxon>Salamandroidea</taxon>
        <taxon>Salamandridae</taxon>
        <taxon>Pleurodelinae</taxon>
        <taxon>Lissotriton</taxon>
    </lineage>
</organism>